<dbReference type="InterPro" id="IPR011606">
    <property type="entry name" value="Brnchd-chn_aa_trnsp_permease"/>
</dbReference>
<comment type="similarity">
    <text evidence="2">Belongs to the AzlC family.</text>
</comment>
<feature type="transmembrane region" description="Helical" evidence="8">
    <location>
        <begin position="234"/>
        <end position="252"/>
    </location>
</feature>
<evidence type="ECO:0000313" key="10">
    <source>
        <dbReference type="Proteomes" id="UP000070136"/>
    </source>
</evidence>
<name>A0A139Q6T7_STRMT</name>
<evidence type="ECO:0000256" key="2">
    <source>
        <dbReference type="ARBA" id="ARBA00010735"/>
    </source>
</evidence>
<comment type="caution">
    <text evidence="9">The sequence shown here is derived from an EMBL/GenBank/DDBJ whole genome shotgun (WGS) entry which is preliminary data.</text>
</comment>
<evidence type="ECO:0000256" key="1">
    <source>
        <dbReference type="ARBA" id="ARBA00004651"/>
    </source>
</evidence>
<protein>
    <submittedName>
        <fullName evidence="9">Branched-chain amino acid transport protein azlC</fullName>
    </submittedName>
</protein>
<evidence type="ECO:0000256" key="4">
    <source>
        <dbReference type="ARBA" id="ARBA00022475"/>
    </source>
</evidence>
<keyword evidence="4" id="KW-1003">Cell membrane</keyword>
<feature type="transmembrane region" description="Helical" evidence="8">
    <location>
        <begin position="59"/>
        <end position="81"/>
    </location>
</feature>
<dbReference type="PATRIC" id="fig|28037.234.peg.1640"/>
<dbReference type="GO" id="GO:1903785">
    <property type="term" value="P:L-valine transmembrane transport"/>
    <property type="evidence" value="ECO:0007669"/>
    <property type="project" value="TreeGrafter"/>
</dbReference>
<evidence type="ECO:0000256" key="6">
    <source>
        <dbReference type="ARBA" id="ARBA00022989"/>
    </source>
</evidence>
<evidence type="ECO:0000256" key="8">
    <source>
        <dbReference type="SAM" id="Phobius"/>
    </source>
</evidence>
<keyword evidence="5 8" id="KW-0812">Transmembrane</keyword>
<feature type="transmembrane region" description="Helical" evidence="8">
    <location>
        <begin position="207"/>
        <end position="227"/>
    </location>
</feature>
<dbReference type="EMBL" id="LQOA01000042">
    <property type="protein sequence ID" value="KXT97942.1"/>
    <property type="molecule type" value="Genomic_DNA"/>
</dbReference>
<evidence type="ECO:0000256" key="7">
    <source>
        <dbReference type="ARBA" id="ARBA00023136"/>
    </source>
</evidence>
<keyword evidence="6 8" id="KW-1133">Transmembrane helix</keyword>
<reference evidence="9 10" key="1">
    <citation type="submission" date="2016-01" db="EMBL/GenBank/DDBJ databases">
        <title>Highly variable Streptococcus oralis are common among viridans streptococci isolated from primates.</title>
        <authorList>
            <person name="Denapaite D."/>
            <person name="Rieger M."/>
            <person name="Koendgen S."/>
            <person name="Brueckner R."/>
            <person name="Ochigava I."/>
            <person name="Kappeler P."/>
            <person name="Maetz-Rensing K."/>
            <person name="Leendertz F."/>
            <person name="Hakenbeck R."/>
        </authorList>
    </citation>
    <scope>NUCLEOTIDE SEQUENCE [LARGE SCALE GENOMIC DNA]</scope>
    <source>
        <strain evidence="9 10">DD28</strain>
    </source>
</reference>
<feature type="transmembrane region" description="Helical" evidence="8">
    <location>
        <begin position="258"/>
        <end position="275"/>
    </location>
</feature>
<dbReference type="Pfam" id="PF03591">
    <property type="entry name" value="AzlC"/>
    <property type="match status" value="1"/>
</dbReference>
<organism evidence="9 10">
    <name type="scientific">Streptococcus mitis</name>
    <dbReference type="NCBI Taxonomy" id="28037"/>
    <lineage>
        <taxon>Bacteria</taxon>
        <taxon>Bacillati</taxon>
        <taxon>Bacillota</taxon>
        <taxon>Bacilli</taxon>
        <taxon>Lactobacillales</taxon>
        <taxon>Streptococcaceae</taxon>
        <taxon>Streptococcus</taxon>
        <taxon>Streptococcus mitis group</taxon>
    </lineage>
</organism>
<keyword evidence="3" id="KW-0813">Transport</keyword>
<feature type="transmembrane region" description="Helical" evidence="8">
    <location>
        <begin position="184"/>
        <end position="201"/>
    </location>
</feature>
<dbReference type="PANTHER" id="PTHR34979">
    <property type="entry name" value="INNER MEMBRANE PROTEIN YGAZ"/>
    <property type="match status" value="1"/>
</dbReference>
<dbReference type="GO" id="GO:0005886">
    <property type="term" value="C:plasma membrane"/>
    <property type="evidence" value="ECO:0007669"/>
    <property type="project" value="UniProtKB-SubCell"/>
</dbReference>
<comment type="subcellular location">
    <subcellularLocation>
        <location evidence="1">Cell membrane</location>
        <topology evidence="1">Multi-pass membrane protein</topology>
    </subcellularLocation>
</comment>
<evidence type="ECO:0000256" key="3">
    <source>
        <dbReference type="ARBA" id="ARBA00022448"/>
    </source>
</evidence>
<evidence type="ECO:0000313" key="9">
    <source>
        <dbReference type="EMBL" id="KXT97942.1"/>
    </source>
</evidence>
<accession>A0A139Q6T7</accession>
<dbReference type="AlphaFoldDB" id="A0A139Q6T7"/>
<sequence>MHRKTGLPVFFCSCQSADFFLFYEYVIIIFVVTVWKAVAEGMISEEFMKEKGFWEGVQAAVPTALGYVSIGLACGIIGSPYVTPVEMGLMSLFVYAGSAQFAMIALIAVQAPVAAIAMTVFLINLRLFLLSLHASTYFRHTSLWQNIGMSSLLTDETYGVLMGELVHTDKINPMWMHGNNLNSYLAWFVGTVVGTALGGLLPNPEIFGLDFALVGMFIGIFTSQFQIMQKRIPLRNLFIILAVVAVSFFLLLTMVSQSLAVLFATLLGCTMGVVLDGQ</sequence>
<feature type="transmembrane region" description="Helical" evidence="8">
    <location>
        <begin position="20"/>
        <end position="38"/>
    </location>
</feature>
<proteinExistence type="inferred from homology"/>
<keyword evidence="7 8" id="KW-0472">Membrane</keyword>
<dbReference type="PANTHER" id="PTHR34979:SF1">
    <property type="entry name" value="INNER MEMBRANE PROTEIN YGAZ"/>
    <property type="match status" value="1"/>
</dbReference>
<evidence type="ECO:0000256" key="5">
    <source>
        <dbReference type="ARBA" id="ARBA00022692"/>
    </source>
</evidence>
<gene>
    <name evidence="9" type="ORF">SMIDD28_01568</name>
</gene>
<dbReference type="Proteomes" id="UP000070136">
    <property type="component" value="Unassembled WGS sequence"/>
</dbReference>